<dbReference type="Gene3D" id="3.30.70.100">
    <property type="match status" value="1"/>
</dbReference>
<dbReference type="EMBL" id="LDAU01000102">
    <property type="protein sequence ID" value="KRX06037.1"/>
    <property type="molecule type" value="Genomic_DNA"/>
</dbReference>
<dbReference type="Gene3D" id="3.40.50.1000">
    <property type="entry name" value="HAD superfamily/HAD-like"/>
    <property type="match status" value="1"/>
</dbReference>
<feature type="transmembrane region" description="Helical" evidence="7">
    <location>
        <begin position="511"/>
        <end position="532"/>
    </location>
</feature>
<dbReference type="Gene3D" id="2.70.150.10">
    <property type="entry name" value="Calcium-transporting ATPase, cytoplasmic transduction domain A"/>
    <property type="match status" value="1"/>
</dbReference>
<evidence type="ECO:0000256" key="4">
    <source>
        <dbReference type="ARBA" id="ARBA00022967"/>
    </source>
</evidence>
<organism evidence="9 10">
    <name type="scientific">Pseudocohnilembus persalinus</name>
    <name type="common">Ciliate</name>
    <dbReference type="NCBI Taxonomy" id="266149"/>
    <lineage>
        <taxon>Eukaryota</taxon>
        <taxon>Sar</taxon>
        <taxon>Alveolata</taxon>
        <taxon>Ciliophora</taxon>
        <taxon>Intramacronucleata</taxon>
        <taxon>Oligohymenophorea</taxon>
        <taxon>Scuticociliatia</taxon>
        <taxon>Philasterida</taxon>
        <taxon>Pseudocohnilembidae</taxon>
        <taxon>Pseudocohnilembus</taxon>
    </lineage>
</organism>
<dbReference type="GO" id="GO:0055070">
    <property type="term" value="P:copper ion homeostasis"/>
    <property type="evidence" value="ECO:0007669"/>
    <property type="project" value="TreeGrafter"/>
</dbReference>
<dbReference type="SUPFAM" id="SSF55008">
    <property type="entry name" value="HMA, heavy metal-associated domain"/>
    <property type="match status" value="1"/>
</dbReference>
<dbReference type="Pfam" id="PF00702">
    <property type="entry name" value="Hydrolase"/>
    <property type="match status" value="1"/>
</dbReference>
<dbReference type="SUPFAM" id="SSF81665">
    <property type="entry name" value="Calcium ATPase, transmembrane domain M"/>
    <property type="match status" value="1"/>
</dbReference>
<dbReference type="GO" id="GO:0012505">
    <property type="term" value="C:endomembrane system"/>
    <property type="evidence" value="ECO:0007669"/>
    <property type="project" value="UniProtKB-SubCell"/>
</dbReference>
<dbReference type="SUPFAM" id="SSF81653">
    <property type="entry name" value="Calcium ATPase, transduction domain A"/>
    <property type="match status" value="1"/>
</dbReference>
<dbReference type="GO" id="GO:0016887">
    <property type="term" value="F:ATP hydrolysis activity"/>
    <property type="evidence" value="ECO:0007669"/>
    <property type="project" value="InterPro"/>
</dbReference>
<reference evidence="9 10" key="1">
    <citation type="journal article" date="2015" name="Sci. Rep.">
        <title>Genome of the facultative scuticociliatosis pathogen Pseudocohnilembus persalinus provides insight into its virulence through horizontal gene transfer.</title>
        <authorList>
            <person name="Xiong J."/>
            <person name="Wang G."/>
            <person name="Cheng J."/>
            <person name="Tian M."/>
            <person name="Pan X."/>
            <person name="Warren A."/>
            <person name="Jiang C."/>
            <person name="Yuan D."/>
            <person name="Miao W."/>
        </authorList>
    </citation>
    <scope>NUCLEOTIDE SEQUENCE [LARGE SCALE GENOMIC DNA]</scope>
    <source>
        <strain evidence="9">36N120E</strain>
    </source>
</reference>
<evidence type="ECO:0000256" key="6">
    <source>
        <dbReference type="ARBA" id="ARBA00023136"/>
    </source>
</evidence>
<dbReference type="InterPro" id="IPR006439">
    <property type="entry name" value="HAD-SF_hydro_IA"/>
</dbReference>
<dbReference type="PROSITE" id="PS01047">
    <property type="entry name" value="HMA_1"/>
    <property type="match status" value="1"/>
</dbReference>
<keyword evidence="5 7" id="KW-1133">Transmembrane helix</keyword>
<dbReference type="InterPro" id="IPR008250">
    <property type="entry name" value="ATPase_P-typ_transduc_dom_A_sf"/>
</dbReference>
<evidence type="ECO:0000313" key="9">
    <source>
        <dbReference type="EMBL" id="KRX06037.1"/>
    </source>
</evidence>
<evidence type="ECO:0000256" key="3">
    <source>
        <dbReference type="ARBA" id="ARBA00022723"/>
    </source>
</evidence>
<dbReference type="Pfam" id="PF00403">
    <property type="entry name" value="HMA"/>
    <property type="match status" value="1"/>
</dbReference>
<dbReference type="InterPro" id="IPR023298">
    <property type="entry name" value="ATPase_P-typ_TM_dom_sf"/>
</dbReference>
<comment type="subcellular location">
    <subcellularLocation>
        <location evidence="1">Endomembrane system</location>
        <topology evidence="1">Multi-pass membrane protein</topology>
    </subcellularLocation>
</comment>
<dbReference type="OMA" id="HWMLPAW"/>
<feature type="domain" description="HMA" evidence="8">
    <location>
        <begin position="16"/>
        <end position="82"/>
    </location>
</feature>
<dbReference type="GO" id="GO:0005524">
    <property type="term" value="F:ATP binding"/>
    <property type="evidence" value="ECO:0007669"/>
    <property type="project" value="InterPro"/>
</dbReference>
<keyword evidence="2 7" id="KW-0812">Transmembrane</keyword>
<feature type="transmembrane region" description="Helical" evidence="7">
    <location>
        <begin position="208"/>
        <end position="228"/>
    </location>
</feature>
<dbReference type="GO" id="GO:0016020">
    <property type="term" value="C:membrane"/>
    <property type="evidence" value="ECO:0007669"/>
    <property type="project" value="InterPro"/>
</dbReference>
<dbReference type="NCBIfam" id="TIGR01494">
    <property type="entry name" value="ATPase_P-type"/>
    <property type="match status" value="1"/>
</dbReference>
<protein>
    <submittedName>
        <fullName evidence="9">Heavy metal-associated domain, HMA</fullName>
    </submittedName>
</protein>
<dbReference type="Gene3D" id="3.40.1110.10">
    <property type="entry name" value="Calcium-transporting ATPase, cytoplasmic domain N"/>
    <property type="match status" value="1"/>
</dbReference>
<dbReference type="OrthoDB" id="432719at2759"/>
<feature type="transmembrane region" description="Helical" evidence="7">
    <location>
        <begin position="905"/>
        <end position="924"/>
    </location>
</feature>
<dbReference type="InterPro" id="IPR023299">
    <property type="entry name" value="ATPase_P-typ_cyto_dom_N"/>
</dbReference>
<evidence type="ECO:0000256" key="2">
    <source>
        <dbReference type="ARBA" id="ARBA00022692"/>
    </source>
</evidence>
<dbReference type="InterPro" id="IPR059000">
    <property type="entry name" value="ATPase_P-type_domA"/>
</dbReference>
<dbReference type="PANTHER" id="PTHR43520:SF8">
    <property type="entry name" value="P-TYPE CU(+) TRANSPORTER"/>
    <property type="match status" value="1"/>
</dbReference>
<dbReference type="InterPro" id="IPR017969">
    <property type="entry name" value="Heavy-metal-associated_CS"/>
</dbReference>
<evidence type="ECO:0000256" key="1">
    <source>
        <dbReference type="ARBA" id="ARBA00004127"/>
    </source>
</evidence>
<sequence length="973" mass="110514">MKDKNKLYQQTTQQVVLYEIQVGGIKCTNCAKKITGNIDKLDGIIKITVNVLAEKVQVVFEPETISIEKIQEELKKLNFQILQTPTEINMADQNSENKRNIYFLISLQQQTQKFQDEEKQTRQLEENNWIDSIKEKLLEQYGIQQVVVNKDIQNETKQQFKIEYSPKIIKGTQISEFLEKYTQLDVEVKDVYLDAFKRKSQYKPAHELFDLILALVLIALFIIMVLIIPQFEFFEDPYIYPSNWNVFSIYMICVFAVTNFVMYKYGIKTFTSTYVNYFRYKILNMETLITIGSVAAYIMGVFLAIMYLVENIENNEDDHGHGSDSKNENRMHQIEMIVHMFESASLILLIVILGKFLEGLAKQTIVKMTQNMFPEDQLIGNKMVKYLEPKNRNFIIENEKEVEVSLVEKGDLIKIEPGQKLLVDGVVLKIENDLKAIDSVCYGWDEPFTVNKGDRLKSGASIAQGTGILQIEGTVENSMLFKISNQLNVSQNDQESQEDGIQGLFKLLSDYFVKIVLIAAFIVLVVWIILIATDAVEIDEYCVYCQPFMNSISVLVASCPCALGLAIPSVITITLNLAMKHSILLKKNSIFEKISQVKSVIFDKTGTLFTKVDKITDYKIVDDSEFNLEEIWETICLIEKQSRHPIAELLYKESLNHIKNSLNLSFVLDGDIEFNKKGLKATLQQKQKGNQPIKFLIGNKGLMQENNIKIDEQALQYLESQGKSGNTCLLLALNEKLVFQISLDNTANLREEAPAVIEYLQKELKKDVYILSGDAKETVQKVGQHLNIPDENLIGETDAESKKKLIQTLKEKTGKEVMMIGDGLNDILSIQEAGIGVTINAKSELNLLASDVVALNENLWKIVSIFKLMKTSKQFILMNLFWASIYNIIMLPISAGVFYSLDVTISPTIASAAMSGSSLVVVLFSSLMRLIEFDVSQSKTGKKYVTNAKNRLGNQQKYIDAGVRKQELVNQLK</sequence>
<keyword evidence="6 7" id="KW-0472">Membrane</keyword>
<dbReference type="Pfam" id="PF00122">
    <property type="entry name" value="E1-E2_ATPase"/>
    <property type="match status" value="1"/>
</dbReference>
<name>A0A0V0QVY0_PSEPJ</name>
<comment type="caution">
    <text evidence="9">The sequence shown here is derived from an EMBL/GenBank/DDBJ whole genome shotgun (WGS) entry which is preliminary data.</text>
</comment>
<dbReference type="InterPro" id="IPR036163">
    <property type="entry name" value="HMA_dom_sf"/>
</dbReference>
<keyword evidence="10" id="KW-1185">Reference proteome</keyword>
<dbReference type="InterPro" id="IPR001757">
    <property type="entry name" value="P_typ_ATPase"/>
</dbReference>
<dbReference type="SUPFAM" id="SSF56784">
    <property type="entry name" value="HAD-like"/>
    <property type="match status" value="1"/>
</dbReference>
<evidence type="ECO:0000256" key="7">
    <source>
        <dbReference type="SAM" id="Phobius"/>
    </source>
</evidence>
<feature type="transmembrane region" description="Helical" evidence="7">
    <location>
        <begin position="336"/>
        <end position="357"/>
    </location>
</feature>
<feature type="transmembrane region" description="Helical" evidence="7">
    <location>
        <begin position="875"/>
        <end position="899"/>
    </location>
</feature>
<feature type="transmembrane region" description="Helical" evidence="7">
    <location>
        <begin position="552"/>
        <end position="578"/>
    </location>
</feature>
<gene>
    <name evidence="9" type="ORF">PPERSA_01115</name>
</gene>
<keyword evidence="3" id="KW-0479">Metal-binding</keyword>
<dbReference type="InterPro" id="IPR023214">
    <property type="entry name" value="HAD_sf"/>
</dbReference>
<proteinExistence type="predicted"/>
<dbReference type="GO" id="GO:0043682">
    <property type="term" value="F:P-type divalent copper transporter activity"/>
    <property type="evidence" value="ECO:0007669"/>
    <property type="project" value="TreeGrafter"/>
</dbReference>
<dbReference type="PANTHER" id="PTHR43520">
    <property type="entry name" value="ATP7, ISOFORM B"/>
    <property type="match status" value="1"/>
</dbReference>
<dbReference type="InterPro" id="IPR006121">
    <property type="entry name" value="HMA_dom"/>
</dbReference>
<dbReference type="PROSITE" id="PS50846">
    <property type="entry name" value="HMA_2"/>
    <property type="match status" value="1"/>
</dbReference>
<accession>A0A0V0QVY0</accession>
<evidence type="ECO:0000259" key="8">
    <source>
        <dbReference type="PROSITE" id="PS50846"/>
    </source>
</evidence>
<dbReference type="InParanoid" id="A0A0V0QVY0"/>
<dbReference type="Proteomes" id="UP000054937">
    <property type="component" value="Unassembled WGS sequence"/>
</dbReference>
<dbReference type="GO" id="GO:0005507">
    <property type="term" value="F:copper ion binding"/>
    <property type="evidence" value="ECO:0007669"/>
    <property type="project" value="TreeGrafter"/>
</dbReference>
<dbReference type="InterPro" id="IPR036412">
    <property type="entry name" value="HAD-like_sf"/>
</dbReference>
<evidence type="ECO:0000256" key="5">
    <source>
        <dbReference type="ARBA" id="ARBA00022989"/>
    </source>
</evidence>
<keyword evidence="4" id="KW-1278">Translocase</keyword>
<dbReference type="AlphaFoldDB" id="A0A0V0QVY0"/>
<feature type="transmembrane region" description="Helical" evidence="7">
    <location>
        <begin position="248"/>
        <end position="267"/>
    </location>
</feature>
<feature type="transmembrane region" description="Helical" evidence="7">
    <location>
        <begin position="288"/>
        <end position="309"/>
    </location>
</feature>
<dbReference type="NCBIfam" id="TIGR01549">
    <property type="entry name" value="HAD-SF-IA-v1"/>
    <property type="match status" value="1"/>
</dbReference>
<evidence type="ECO:0000313" key="10">
    <source>
        <dbReference type="Proteomes" id="UP000054937"/>
    </source>
</evidence>
<dbReference type="CDD" id="cd00371">
    <property type="entry name" value="HMA"/>
    <property type="match status" value="1"/>
</dbReference>